<dbReference type="AlphaFoldDB" id="I3JRZ7"/>
<dbReference type="GO" id="GO:0005737">
    <property type="term" value="C:cytoplasm"/>
    <property type="evidence" value="ECO:0007669"/>
    <property type="project" value="UniProtKB-SubCell"/>
</dbReference>
<evidence type="ECO:0000256" key="5">
    <source>
        <dbReference type="ARBA" id="ARBA00022741"/>
    </source>
</evidence>
<dbReference type="SMART" id="SM00589">
    <property type="entry name" value="PRY"/>
    <property type="match status" value="1"/>
</dbReference>
<dbReference type="OrthoDB" id="8445363at2759"/>
<comment type="subcellular location">
    <subcellularLocation>
        <location evidence="1">Cytoplasm</location>
    </subcellularLocation>
</comment>
<dbReference type="Gene3D" id="3.40.50.300">
    <property type="entry name" value="P-loop containing nucleotide triphosphate hydrolases"/>
    <property type="match status" value="1"/>
</dbReference>
<dbReference type="PANTHER" id="PTHR24106">
    <property type="entry name" value="NACHT, LRR AND CARD DOMAINS-CONTAINING"/>
    <property type="match status" value="1"/>
</dbReference>
<dbReference type="Pfam" id="PF05729">
    <property type="entry name" value="NACHT"/>
    <property type="match status" value="1"/>
</dbReference>
<name>I3JRZ7_ORENI</name>
<protein>
    <submittedName>
        <fullName evidence="10">NACHT, LRR and PYD domains-containing protein 12</fullName>
    </submittedName>
</protein>
<gene>
    <name evidence="10" type="primary">LOC106098033</name>
</gene>
<dbReference type="InterPro" id="IPR032675">
    <property type="entry name" value="LRR_dom_sf"/>
</dbReference>
<accession>I3JRZ7</accession>
<dbReference type="GeneID" id="106098033"/>
<dbReference type="Pfam" id="PF13765">
    <property type="entry name" value="PRY"/>
    <property type="match status" value="1"/>
</dbReference>
<dbReference type="Pfam" id="PF17776">
    <property type="entry name" value="NLRC4_HD2"/>
    <property type="match status" value="1"/>
</dbReference>
<keyword evidence="3" id="KW-0433">Leucine-rich repeat</keyword>
<feature type="domain" description="B30.2/SPRY" evidence="8">
    <location>
        <begin position="777"/>
        <end position="979"/>
    </location>
</feature>
<dbReference type="Proteomes" id="UP000005207">
    <property type="component" value="Linkage group LG4"/>
</dbReference>
<reference evidence="10" key="2">
    <citation type="submission" date="2025-08" db="UniProtKB">
        <authorList>
            <consortium name="Ensembl"/>
        </authorList>
    </citation>
    <scope>IDENTIFICATION</scope>
</reference>
<reference evidence="10" key="3">
    <citation type="submission" date="2025-09" db="UniProtKB">
        <authorList>
            <consortium name="Ensembl"/>
        </authorList>
    </citation>
    <scope>IDENTIFICATION</scope>
</reference>
<dbReference type="InterPro" id="IPR051261">
    <property type="entry name" value="NLR"/>
</dbReference>
<keyword evidence="4" id="KW-0677">Repeat</keyword>
<dbReference type="SUPFAM" id="SSF52047">
    <property type="entry name" value="RNI-like"/>
    <property type="match status" value="1"/>
</dbReference>
<dbReference type="InterPro" id="IPR013320">
    <property type="entry name" value="ConA-like_dom_sf"/>
</dbReference>
<dbReference type="InterPro" id="IPR003877">
    <property type="entry name" value="SPRY_dom"/>
</dbReference>
<evidence type="ECO:0000259" key="8">
    <source>
        <dbReference type="PROSITE" id="PS50188"/>
    </source>
</evidence>
<dbReference type="RefSeq" id="XP_019213064.1">
    <property type="nucleotide sequence ID" value="XM_019357519.2"/>
</dbReference>
<keyword evidence="11" id="KW-1185">Reference proteome</keyword>
<evidence type="ECO:0000256" key="2">
    <source>
        <dbReference type="ARBA" id="ARBA00022490"/>
    </source>
</evidence>
<reference evidence="11" key="1">
    <citation type="submission" date="2012-01" db="EMBL/GenBank/DDBJ databases">
        <title>The Genome Sequence of Oreochromis niloticus (Nile Tilapia).</title>
        <authorList>
            <consortium name="Broad Institute Genome Assembly Team"/>
            <consortium name="Broad Institute Sequencing Platform"/>
            <person name="Di Palma F."/>
            <person name="Johnson J."/>
            <person name="Lander E.S."/>
            <person name="Lindblad-Toh K."/>
        </authorList>
    </citation>
    <scope>NUCLEOTIDE SEQUENCE [LARGE SCALE GENOMIC DNA]</scope>
</reference>
<dbReference type="Pfam" id="PF17779">
    <property type="entry name" value="WHD_NOD2"/>
    <property type="match status" value="1"/>
</dbReference>
<dbReference type="KEGG" id="onl:106098033"/>
<dbReference type="OMA" id="MVAHINT"/>
<dbReference type="HOGENOM" id="CLU_002274_3_2_1"/>
<evidence type="ECO:0000256" key="6">
    <source>
        <dbReference type="ARBA" id="ARBA00022840"/>
    </source>
</evidence>
<feature type="compositionally biased region" description="Acidic residues" evidence="7">
    <location>
        <begin position="1"/>
        <end position="13"/>
    </location>
</feature>
<dbReference type="SMART" id="SM00449">
    <property type="entry name" value="SPRY"/>
    <property type="match status" value="1"/>
</dbReference>
<evidence type="ECO:0000256" key="1">
    <source>
        <dbReference type="ARBA" id="ARBA00004496"/>
    </source>
</evidence>
<dbReference type="InterPro" id="IPR041267">
    <property type="entry name" value="NLRP_HD2"/>
</dbReference>
<keyword evidence="6" id="KW-0067">ATP-binding</keyword>
<evidence type="ECO:0000256" key="3">
    <source>
        <dbReference type="ARBA" id="ARBA00022614"/>
    </source>
</evidence>
<dbReference type="PROSITE" id="PS50188">
    <property type="entry name" value="B302_SPRY"/>
    <property type="match status" value="1"/>
</dbReference>
<dbReference type="InterPro" id="IPR043136">
    <property type="entry name" value="B30.2/SPRY_sf"/>
</dbReference>
<dbReference type="InterPro" id="IPR001870">
    <property type="entry name" value="B30.2/SPRY"/>
</dbReference>
<dbReference type="CDD" id="cd16040">
    <property type="entry name" value="SPRY_PRY_SNTX"/>
    <property type="match status" value="1"/>
</dbReference>
<keyword evidence="2" id="KW-0963">Cytoplasm</keyword>
<dbReference type="InterPro" id="IPR041075">
    <property type="entry name" value="NOD1/2_WH"/>
</dbReference>
<dbReference type="SMART" id="SM00368">
    <property type="entry name" value="LRR_RI"/>
    <property type="match status" value="3"/>
</dbReference>
<feature type="domain" description="NACHT" evidence="9">
    <location>
        <begin position="137"/>
        <end position="287"/>
    </location>
</feature>
<dbReference type="InterPro" id="IPR006574">
    <property type="entry name" value="PRY"/>
</dbReference>
<dbReference type="Ensembl" id="ENSONIT00000011651.2">
    <property type="protein sequence ID" value="ENSONIP00000011642.2"/>
    <property type="gene ID" value="ENSONIG00000009258.2"/>
</dbReference>
<dbReference type="GeneTree" id="ENSGT01150000286904"/>
<evidence type="ECO:0000313" key="10">
    <source>
        <dbReference type="Ensembl" id="ENSONIP00000011642.2"/>
    </source>
</evidence>
<dbReference type="SUPFAM" id="SSF49899">
    <property type="entry name" value="Concanavalin A-like lectins/glucanases"/>
    <property type="match status" value="1"/>
</dbReference>
<keyword evidence="5" id="KW-0547">Nucleotide-binding</keyword>
<evidence type="ECO:0000313" key="11">
    <source>
        <dbReference type="Proteomes" id="UP000005207"/>
    </source>
</evidence>
<proteinExistence type="predicted"/>
<sequence>MATPTELEEVLEELGDRERKDFNEMETKDQVESLSSTDLGPEDVRCMPAAPPPQPETSYQVTLQSELQNIFRCAQEGLEKQTEERLYDVTPELFITERRTTDSCSQQEVRLADLESERAVKPSDLFQQFSSEGTAVRTVLTSGIAGIGKSSIVKKFLLDWAEKRTNQDLHLIFPFDCQQMSLWKGETFSLAELIHTCIPYYSASGIKEETLNDIFTSLQNSGDTSEFRLLFVFDGLDQSRLQLDFTGKTEKSIDVTKSAGVEVLLTNLIRGKLLPSARLWITTQPAAANRIPPQYVHRVTEVRGFTDPQKEDYFRKRFQDAEQANRMVAHINTSQGLHIMCHIPVFCWITAAVLEDVLKTSKGGELPKTLTELYIHFLTVQINHTKQKDVPEKCIRYIMSLAELAFHQLLRGNAIFTEEELSCSGIHVRAASKYAGLFTKIFKQVCGQRKEQDQKNIFSFTHQSIHQFLAAVHVTISLFSYNRNVMPVPRLTVQSLFMCFSKSNSSTALNIQKNAVKTALKSPNGHLDLFARFLLGLSLQTNQTLLQDLLTQTRSSSHNNQKAILYVKKRIRKNPGPEQCILLFHCLNELNDRSLVEEIQRYLSSGSLCIDKLSPTQWSTLLFILLSSEKNLDVFDLKKYCASEEALLRLLPVVRTSRKILLSGCKLSWRSCEALSSVLSSQSSSLRELDMSNNDLQDSGVTLLSTGLQSPHCILEILKLSGCMVTKEGCASLVSALSSNPSHMRELDLSYNHPGDMGADMLSARLDDPNWRLDTLRLDHGGEQRLKPGLKKYACELQIDPNTVSRALRLSNNNMTVTASDFQSYPNHPDRFDSWPQLLCKNELSGRCYWEVEWRGLVDICVSYRGIKRKGNSPRSRFGGNDQSWSLSCFLDRYAVCHNNQGKEMYFPSSSSSSSSFSKRIAVYVDYPAGIVSFYRVSCDTLIHLHTFNTTFTEPLYAGFGCDSRLGFNLMFNIQSSVSLCKL</sequence>
<dbReference type="Gene3D" id="2.60.120.920">
    <property type="match status" value="1"/>
</dbReference>
<dbReference type="RefSeq" id="XP_019213063.1">
    <property type="nucleotide sequence ID" value="XM_019357518.2"/>
</dbReference>
<dbReference type="InParanoid" id="I3JRZ7"/>
<dbReference type="Gene3D" id="3.80.10.10">
    <property type="entry name" value="Ribonuclease Inhibitor"/>
    <property type="match status" value="1"/>
</dbReference>
<organism evidence="10 11">
    <name type="scientific">Oreochromis niloticus</name>
    <name type="common">Nile tilapia</name>
    <name type="synonym">Tilapia nilotica</name>
    <dbReference type="NCBI Taxonomy" id="8128"/>
    <lineage>
        <taxon>Eukaryota</taxon>
        <taxon>Metazoa</taxon>
        <taxon>Chordata</taxon>
        <taxon>Craniata</taxon>
        <taxon>Vertebrata</taxon>
        <taxon>Euteleostomi</taxon>
        <taxon>Actinopterygii</taxon>
        <taxon>Neopterygii</taxon>
        <taxon>Teleostei</taxon>
        <taxon>Neoteleostei</taxon>
        <taxon>Acanthomorphata</taxon>
        <taxon>Ovalentaria</taxon>
        <taxon>Cichlomorphae</taxon>
        <taxon>Cichliformes</taxon>
        <taxon>Cichlidae</taxon>
        <taxon>African cichlids</taxon>
        <taxon>Pseudocrenilabrinae</taxon>
        <taxon>Oreochromini</taxon>
        <taxon>Oreochromis</taxon>
    </lineage>
</organism>
<dbReference type="InterPro" id="IPR027417">
    <property type="entry name" value="P-loop_NTPase"/>
</dbReference>
<evidence type="ECO:0000256" key="7">
    <source>
        <dbReference type="SAM" id="MobiDB-lite"/>
    </source>
</evidence>
<dbReference type="Pfam" id="PF00622">
    <property type="entry name" value="SPRY"/>
    <property type="match status" value="1"/>
</dbReference>
<dbReference type="Pfam" id="PF13516">
    <property type="entry name" value="LRR_6"/>
    <property type="match status" value="2"/>
</dbReference>
<dbReference type="GO" id="GO:0005524">
    <property type="term" value="F:ATP binding"/>
    <property type="evidence" value="ECO:0007669"/>
    <property type="project" value="UniProtKB-KW"/>
</dbReference>
<dbReference type="InterPro" id="IPR007111">
    <property type="entry name" value="NACHT_NTPase"/>
</dbReference>
<evidence type="ECO:0000256" key="4">
    <source>
        <dbReference type="ARBA" id="ARBA00022737"/>
    </source>
</evidence>
<feature type="compositionally biased region" description="Basic and acidic residues" evidence="7">
    <location>
        <begin position="14"/>
        <end position="31"/>
    </location>
</feature>
<dbReference type="InterPro" id="IPR001611">
    <property type="entry name" value="Leu-rich_rpt"/>
</dbReference>
<feature type="region of interest" description="Disordered" evidence="7">
    <location>
        <begin position="1"/>
        <end position="45"/>
    </location>
</feature>
<evidence type="ECO:0000259" key="9">
    <source>
        <dbReference type="PROSITE" id="PS50837"/>
    </source>
</evidence>
<dbReference type="PROSITE" id="PS50837">
    <property type="entry name" value="NACHT"/>
    <property type="match status" value="1"/>
</dbReference>